<dbReference type="InterPro" id="IPR001374">
    <property type="entry name" value="R3H_dom"/>
</dbReference>
<proteinExistence type="predicted"/>
<dbReference type="Gene3D" id="3.30.1370.50">
    <property type="entry name" value="R3H-like domain"/>
    <property type="match status" value="1"/>
</dbReference>
<feature type="compositionally biased region" description="Polar residues" evidence="1">
    <location>
        <begin position="10"/>
        <end position="29"/>
    </location>
</feature>
<comment type="caution">
    <text evidence="3">The sequence shown here is derived from an EMBL/GenBank/DDBJ whole genome shotgun (WGS) entry which is preliminary data.</text>
</comment>
<dbReference type="GO" id="GO:0003676">
    <property type="term" value="F:nucleic acid binding"/>
    <property type="evidence" value="ECO:0007669"/>
    <property type="project" value="UniProtKB-UniRule"/>
</dbReference>
<dbReference type="InterPro" id="IPR036867">
    <property type="entry name" value="R3H_dom_sf"/>
</dbReference>
<evidence type="ECO:0000313" key="3">
    <source>
        <dbReference type="EMBL" id="KAH7083805.1"/>
    </source>
</evidence>
<accession>A0A8K0R2Y4</accession>
<dbReference type="Pfam" id="PF01424">
    <property type="entry name" value="R3H"/>
    <property type="match status" value="1"/>
</dbReference>
<evidence type="ECO:0000313" key="4">
    <source>
        <dbReference type="Proteomes" id="UP000813461"/>
    </source>
</evidence>
<name>A0A8K0R2Y4_9PLEO</name>
<dbReference type="SUPFAM" id="SSF82708">
    <property type="entry name" value="R3H domain"/>
    <property type="match status" value="1"/>
</dbReference>
<dbReference type="AlphaFoldDB" id="A0A8K0R2Y4"/>
<sequence>MSLAQRLPPHTQSRNPTFASTTTISTSRHPPTMPSLLTLPPELRRLILSYILPETHSLPFPIHPTPPSPFPHAIRNILHTNHLLRVDTAHLIGTWSPMWMIPSPVYLTTANPALNGNGSQVEQSNLATWLPSLTISGVRKTPKLERICLDIWHESDRNRITWTCFCVGEDRWTHHDLVSSWASSISYLPTSTSTSTSAASNTGVLAGVKEVYLDITPAPAGIRRGHRIAMYPLLHDKRVQTFLSYHLHDVADLVRSISTYYSSKVKVKVNLTGTLSTKSIFYPDAIVNTLFASDVWCEWVGSYIPTQVGRFHKLSTSVNRLVHTRDVGQAKKRGEVHPWKKLEGVEWARDTGWQWGVVADLDGDGDEGGVERCVDDLKRVAEFAWGKEEVGVGEMDMGKAGNVRRKLQHLLARDIGLTTQSVGEGEGRRVIVRREA</sequence>
<reference evidence="3" key="1">
    <citation type="journal article" date="2021" name="Nat. Commun.">
        <title>Genetic determinants of endophytism in the Arabidopsis root mycobiome.</title>
        <authorList>
            <person name="Mesny F."/>
            <person name="Miyauchi S."/>
            <person name="Thiergart T."/>
            <person name="Pickel B."/>
            <person name="Atanasova L."/>
            <person name="Karlsson M."/>
            <person name="Huettel B."/>
            <person name="Barry K.W."/>
            <person name="Haridas S."/>
            <person name="Chen C."/>
            <person name="Bauer D."/>
            <person name="Andreopoulos W."/>
            <person name="Pangilinan J."/>
            <person name="LaButti K."/>
            <person name="Riley R."/>
            <person name="Lipzen A."/>
            <person name="Clum A."/>
            <person name="Drula E."/>
            <person name="Henrissat B."/>
            <person name="Kohler A."/>
            <person name="Grigoriev I.V."/>
            <person name="Martin F.M."/>
            <person name="Hacquard S."/>
        </authorList>
    </citation>
    <scope>NUCLEOTIDE SEQUENCE</scope>
    <source>
        <strain evidence="3">MPI-SDFR-AT-0120</strain>
    </source>
</reference>
<evidence type="ECO:0000256" key="1">
    <source>
        <dbReference type="SAM" id="MobiDB-lite"/>
    </source>
</evidence>
<protein>
    <recommendedName>
        <fullName evidence="2">R3H domain-containing protein</fullName>
    </recommendedName>
</protein>
<evidence type="ECO:0000259" key="2">
    <source>
        <dbReference type="PROSITE" id="PS51061"/>
    </source>
</evidence>
<organism evidence="3 4">
    <name type="scientific">Paraphoma chrysanthemicola</name>
    <dbReference type="NCBI Taxonomy" id="798071"/>
    <lineage>
        <taxon>Eukaryota</taxon>
        <taxon>Fungi</taxon>
        <taxon>Dikarya</taxon>
        <taxon>Ascomycota</taxon>
        <taxon>Pezizomycotina</taxon>
        <taxon>Dothideomycetes</taxon>
        <taxon>Pleosporomycetidae</taxon>
        <taxon>Pleosporales</taxon>
        <taxon>Pleosporineae</taxon>
        <taxon>Phaeosphaeriaceae</taxon>
        <taxon>Paraphoma</taxon>
    </lineage>
</organism>
<dbReference type="PROSITE" id="PS51061">
    <property type="entry name" value="R3H"/>
    <property type="match status" value="1"/>
</dbReference>
<gene>
    <name evidence="3" type="ORF">FB567DRAFT_529951</name>
</gene>
<dbReference type="Proteomes" id="UP000813461">
    <property type="component" value="Unassembled WGS sequence"/>
</dbReference>
<feature type="region of interest" description="Disordered" evidence="1">
    <location>
        <begin position="1"/>
        <end position="36"/>
    </location>
</feature>
<dbReference type="EMBL" id="JAGMVJ010000013">
    <property type="protein sequence ID" value="KAH7083805.1"/>
    <property type="molecule type" value="Genomic_DNA"/>
</dbReference>
<dbReference type="CDD" id="cd02325">
    <property type="entry name" value="R3H"/>
    <property type="match status" value="1"/>
</dbReference>
<feature type="domain" description="R3H" evidence="2">
    <location>
        <begin position="371"/>
        <end position="436"/>
    </location>
</feature>
<keyword evidence="4" id="KW-1185">Reference proteome</keyword>
<dbReference type="OrthoDB" id="3787379at2759"/>